<gene>
    <name evidence="2" type="ORF">V6N12_028532</name>
</gene>
<accession>A0ABR2F646</accession>
<organism evidence="2 3">
    <name type="scientific">Hibiscus sabdariffa</name>
    <name type="common">roselle</name>
    <dbReference type="NCBI Taxonomy" id="183260"/>
    <lineage>
        <taxon>Eukaryota</taxon>
        <taxon>Viridiplantae</taxon>
        <taxon>Streptophyta</taxon>
        <taxon>Embryophyta</taxon>
        <taxon>Tracheophyta</taxon>
        <taxon>Spermatophyta</taxon>
        <taxon>Magnoliopsida</taxon>
        <taxon>eudicotyledons</taxon>
        <taxon>Gunneridae</taxon>
        <taxon>Pentapetalae</taxon>
        <taxon>rosids</taxon>
        <taxon>malvids</taxon>
        <taxon>Malvales</taxon>
        <taxon>Malvaceae</taxon>
        <taxon>Malvoideae</taxon>
        <taxon>Hibiscus</taxon>
    </lineage>
</organism>
<dbReference type="InterPro" id="IPR026960">
    <property type="entry name" value="RVT-Znf"/>
</dbReference>
<protein>
    <recommendedName>
        <fullName evidence="1">Reverse transcriptase zinc-binding domain-containing protein</fullName>
    </recommendedName>
</protein>
<evidence type="ECO:0000313" key="3">
    <source>
        <dbReference type="Proteomes" id="UP001472677"/>
    </source>
</evidence>
<feature type="domain" description="Reverse transcriptase zinc-binding" evidence="1">
    <location>
        <begin position="30"/>
        <end position="84"/>
    </location>
</feature>
<reference evidence="2 3" key="1">
    <citation type="journal article" date="2024" name="G3 (Bethesda)">
        <title>Genome assembly of Hibiscus sabdariffa L. provides insights into metabolisms of medicinal natural products.</title>
        <authorList>
            <person name="Kim T."/>
        </authorList>
    </citation>
    <scope>NUCLEOTIDE SEQUENCE [LARGE SCALE GENOMIC DNA]</scope>
    <source>
        <strain evidence="2">TK-2024</strain>
        <tissue evidence="2">Old leaves</tissue>
    </source>
</reference>
<dbReference type="EMBL" id="JBBPBM010000008">
    <property type="protein sequence ID" value="KAK8572479.1"/>
    <property type="molecule type" value="Genomic_DNA"/>
</dbReference>
<evidence type="ECO:0000259" key="1">
    <source>
        <dbReference type="Pfam" id="PF13966"/>
    </source>
</evidence>
<name>A0ABR2F646_9ROSI</name>
<comment type="caution">
    <text evidence="2">The sequence shown here is derived from an EMBL/GenBank/DDBJ whole genome shotgun (WGS) entry which is preliminary data.</text>
</comment>
<proteinExistence type="predicted"/>
<dbReference type="Proteomes" id="UP001472677">
    <property type="component" value="Unassembled WGS sequence"/>
</dbReference>
<evidence type="ECO:0000313" key="2">
    <source>
        <dbReference type="EMBL" id="KAK8572479.1"/>
    </source>
</evidence>
<sequence>MQQIVTVQPPQPQFGPDTIGWRSKMNRHISTKSCYAVLDRGDLREAAIDWKILWKLTDPQRVKIFIWLALHQRLLTNVERAHRHLA</sequence>
<dbReference type="Pfam" id="PF13966">
    <property type="entry name" value="zf-RVT"/>
    <property type="match status" value="1"/>
</dbReference>
<keyword evidence="3" id="KW-1185">Reference proteome</keyword>